<reference evidence="1" key="2">
    <citation type="journal article" date="2021" name="Viruses">
        <title>Illuminating the Plant Rhabdovirus Landscape through Metatranscriptomics Data.</title>
        <authorList>
            <person name="Bejerman N."/>
            <person name="Dietzgen R.G."/>
            <person name="Debat H."/>
        </authorList>
    </citation>
    <scope>NUCLEOTIDE SEQUENCE</scope>
</reference>
<organism evidence="1">
    <name type="scientific">Allium chinense virus 1</name>
    <dbReference type="NCBI Taxonomy" id="2793720"/>
    <lineage>
        <taxon>Viruses</taxon>
        <taxon>Riboviria</taxon>
        <taxon>Orthornavirae</taxon>
        <taxon>Negarnaviricota</taxon>
        <taxon>Haploviricotina</taxon>
        <taxon>Monjiviricetes</taxon>
        <taxon>Mononegavirales</taxon>
        <taxon>Rhabdoviridae</taxon>
    </lineage>
</organism>
<accession>A0A8D9UIQ2</accession>
<sequence length="165" mass="18476">MDKWLCVKIEYKSASLEYKGNKKSAIKKVGSIVHVLKSLLETTTLTPESTDILMALLNHRCVKMYEDALVSPFFGQNTKRINMVYPNKVVIPYKSEVSPRKEDLVAVGKRLVTPECSFISDIRLTITVVGIQSEDIPELLKTNPSWFVGDIGLSSQSVDTKIAKK</sequence>
<name>A0A8D9UIQ2_9RHAB</name>
<reference evidence="1" key="1">
    <citation type="journal article" date="2021" name="J. Anim. Genet.">
        <title>Illuminating the plant rhabdovirus landscape through metatranscriptomics data.</title>
        <authorList>
            <person name="Bejerman N."/>
            <person name="Dietzgen R.G."/>
            <person name="Debat H."/>
        </authorList>
    </citation>
    <scope>NUCLEOTIDE SEQUENCE</scope>
</reference>
<evidence type="ECO:0000313" key="1">
    <source>
        <dbReference type="EMBL" id="DAF42381.1"/>
    </source>
</evidence>
<protein>
    <submittedName>
        <fullName evidence="1">M</fullName>
    </submittedName>
</protein>
<dbReference type="EMBL" id="BK014320">
    <property type="protein sequence ID" value="DAF42381.1"/>
    <property type="molecule type" value="Viral_cRNA"/>
</dbReference>
<proteinExistence type="predicted"/>